<comment type="catalytic activity">
    <reaction evidence="9">
        <text>GMP + ATP = GDP + ADP</text>
        <dbReference type="Rhea" id="RHEA:20780"/>
        <dbReference type="ChEBI" id="CHEBI:30616"/>
        <dbReference type="ChEBI" id="CHEBI:58115"/>
        <dbReference type="ChEBI" id="CHEBI:58189"/>
        <dbReference type="ChEBI" id="CHEBI:456216"/>
        <dbReference type="EC" id="2.7.4.8"/>
    </reaction>
</comment>
<comment type="function">
    <text evidence="9">Essential for recycling GMP and indirectly, cGMP.</text>
</comment>
<dbReference type="Pfam" id="PF00625">
    <property type="entry name" value="Guanylate_kin"/>
    <property type="match status" value="1"/>
</dbReference>
<name>A0A553UMJ9_9HELI</name>
<dbReference type="CDD" id="cd00071">
    <property type="entry name" value="GMPK"/>
    <property type="match status" value="1"/>
</dbReference>
<dbReference type="SMART" id="SM00072">
    <property type="entry name" value="GuKc"/>
    <property type="match status" value="1"/>
</dbReference>
<reference evidence="11 12" key="2">
    <citation type="submission" date="2019-07" db="EMBL/GenBank/DDBJ databases">
        <title>Helicobacter labacensis sp. nov., Helicobacter mehlei sp. nov. and Helicobacter vulpis sp. nov., isolated from gastric mucosa of red fox (Vulpis vulpis).</title>
        <authorList>
            <person name="Kusar D."/>
            <person name="Gruntar I."/>
            <person name="Pate M."/>
            <person name="Zajc U."/>
            <person name="Ocepek M."/>
        </authorList>
    </citation>
    <scope>NUCLEOTIDE SEQUENCE [LARGE SCALE GENOMIC DNA]</scope>
    <source>
        <strain evidence="11 12">L8b</strain>
    </source>
</reference>
<feature type="domain" description="Guanylate kinase-like" evidence="10">
    <location>
        <begin position="6"/>
        <end position="184"/>
    </location>
</feature>
<evidence type="ECO:0000313" key="11">
    <source>
        <dbReference type="EMBL" id="TSA81413.1"/>
    </source>
</evidence>
<evidence type="ECO:0000313" key="12">
    <source>
        <dbReference type="Proteomes" id="UP000319322"/>
    </source>
</evidence>
<dbReference type="EMBL" id="VKGC01000020">
    <property type="protein sequence ID" value="TSA81413.1"/>
    <property type="molecule type" value="Genomic_DNA"/>
</dbReference>
<keyword evidence="5 9" id="KW-0547">Nucleotide-binding</keyword>
<dbReference type="PROSITE" id="PS00856">
    <property type="entry name" value="GUANYLATE_KINASE_1"/>
    <property type="match status" value="1"/>
</dbReference>
<comment type="caution">
    <text evidence="11">The sequence shown here is derived from an EMBL/GenBank/DDBJ whole genome shotgun (WGS) entry which is preliminary data.</text>
</comment>
<dbReference type="HAMAP" id="MF_00328">
    <property type="entry name" value="Guanylate_kinase"/>
    <property type="match status" value="1"/>
</dbReference>
<dbReference type="SUPFAM" id="SSF52540">
    <property type="entry name" value="P-loop containing nucleoside triphosphate hydrolases"/>
    <property type="match status" value="1"/>
</dbReference>
<evidence type="ECO:0000256" key="3">
    <source>
        <dbReference type="ARBA" id="ARBA00016296"/>
    </source>
</evidence>
<comment type="subcellular location">
    <subcellularLocation>
        <location evidence="9">Cytoplasm</location>
    </subcellularLocation>
</comment>
<evidence type="ECO:0000256" key="6">
    <source>
        <dbReference type="ARBA" id="ARBA00022777"/>
    </source>
</evidence>
<dbReference type="Gene3D" id="3.40.50.300">
    <property type="entry name" value="P-loop containing nucleotide triphosphate hydrolases"/>
    <property type="match status" value="1"/>
</dbReference>
<keyword evidence="6 9" id="KW-0418">Kinase</keyword>
<dbReference type="InterPro" id="IPR008144">
    <property type="entry name" value="Guanylate_kin-like_dom"/>
</dbReference>
<dbReference type="Proteomes" id="UP000319322">
    <property type="component" value="Unassembled WGS sequence"/>
</dbReference>
<keyword evidence="9" id="KW-0963">Cytoplasm</keyword>
<keyword evidence="12" id="KW-1185">Reference proteome</keyword>
<evidence type="ECO:0000256" key="2">
    <source>
        <dbReference type="ARBA" id="ARBA00012961"/>
    </source>
</evidence>
<dbReference type="NCBIfam" id="TIGR03263">
    <property type="entry name" value="guanyl_kin"/>
    <property type="match status" value="1"/>
</dbReference>
<keyword evidence="4 9" id="KW-0808">Transferase</keyword>
<dbReference type="GO" id="GO:0005829">
    <property type="term" value="C:cytosol"/>
    <property type="evidence" value="ECO:0007669"/>
    <property type="project" value="TreeGrafter"/>
</dbReference>
<protein>
    <recommendedName>
        <fullName evidence="3 9">Guanylate kinase</fullName>
        <ecNumber evidence="2 9">2.7.4.8</ecNumber>
    </recommendedName>
    <alternativeName>
        <fullName evidence="8 9">GMP kinase</fullName>
    </alternativeName>
</protein>
<dbReference type="FunFam" id="3.30.63.10:FF:000002">
    <property type="entry name" value="Guanylate kinase 1"/>
    <property type="match status" value="1"/>
</dbReference>
<dbReference type="OrthoDB" id="9808150at2"/>
<gene>
    <name evidence="9" type="primary">gmk</name>
    <name evidence="11" type="ORF">FNE76_06645</name>
</gene>
<accession>A0A553UMJ9</accession>
<comment type="similarity">
    <text evidence="1 9">Belongs to the guanylate kinase family.</text>
</comment>
<evidence type="ECO:0000256" key="1">
    <source>
        <dbReference type="ARBA" id="ARBA00005790"/>
    </source>
</evidence>
<evidence type="ECO:0000259" key="10">
    <source>
        <dbReference type="PROSITE" id="PS50052"/>
    </source>
</evidence>
<keyword evidence="7 9" id="KW-0067">ATP-binding</keyword>
<evidence type="ECO:0000256" key="5">
    <source>
        <dbReference type="ARBA" id="ARBA00022741"/>
    </source>
</evidence>
<dbReference type="InterPro" id="IPR017665">
    <property type="entry name" value="Guanylate_kinase"/>
</dbReference>
<dbReference type="GO" id="GO:0005524">
    <property type="term" value="F:ATP binding"/>
    <property type="evidence" value="ECO:0007669"/>
    <property type="project" value="UniProtKB-UniRule"/>
</dbReference>
<dbReference type="Gene3D" id="3.30.63.10">
    <property type="entry name" value="Guanylate Kinase phosphate binding domain"/>
    <property type="match status" value="1"/>
</dbReference>
<dbReference type="EC" id="2.7.4.8" evidence="2 9"/>
<sequence length="205" mass="23330">MSDHAYQILVLAGPSGAGKSTLIKHLLQSLPDVYFSISTTTRTKREGEIEGQHYYFVSQEAFLAGIENQQFLEWACVHGDYYGTSLKPIQEALQAKQLVLFDIDVQGHRSVREVYPKATSIFITTKNAQVLQDRLEKRQTDSLAVIARRMATAFKELQDVDLFDYVLINDNLEDAKEMVLSVAKTLRYKQQMFPKDALYQAWSGN</sequence>
<reference evidence="12" key="1">
    <citation type="submission" date="2019-07" db="EMBL/GenBank/DDBJ databases">
        <title>Helicobacter labacensis sp. nov., Helicobacter mehlei sp. nov. and Helicobacter vulpis sp. nov., isolated from gastric mucosa of red fox (Vulpis vulpis).</title>
        <authorList>
            <person name="Papic B."/>
        </authorList>
    </citation>
    <scope>NUCLEOTIDE SEQUENCE [LARGE SCALE GENOMIC DNA]</scope>
    <source>
        <strain evidence="12">L8b</strain>
    </source>
</reference>
<dbReference type="RefSeq" id="WP_120948784.1">
    <property type="nucleotide sequence ID" value="NZ_QXQP01000031.1"/>
</dbReference>
<evidence type="ECO:0000256" key="9">
    <source>
        <dbReference type="HAMAP-Rule" id="MF_00328"/>
    </source>
</evidence>
<dbReference type="PROSITE" id="PS50052">
    <property type="entry name" value="GUANYLATE_KINASE_2"/>
    <property type="match status" value="1"/>
</dbReference>
<dbReference type="GO" id="GO:0004385">
    <property type="term" value="F:GMP kinase activity"/>
    <property type="evidence" value="ECO:0007669"/>
    <property type="project" value="UniProtKB-UniRule"/>
</dbReference>
<dbReference type="InterPro" id="IPR008145">
    <property type="entry name" value="GK/Ca_channel_bsu"/>
</dbReference>
<dbReference type="AlphaFoldDB" id="A0A553UMJ9"/>
<feature type="binding site" evidence="9">
    <location>
        <begin position="13"/>
        <end position="20"/>
    </location>
    <ligand>
        <name>ATP</name>
        <dbReference type="ChEBI" id="CHEBI:30616"/>
    </ligand>
</feature>
<organism evidence="11 12">
    <name type="scientific">Helicobacter mehlei</name>
    <dbReference type="NCBI Taxonomy" id="2316080"/>
    <lineage>
        <taxon>Bacteria</taxon>
        <taxon>Pseudomonadati</taxon>
        <taxon>Campylobacterota</taxon>
        <taxon>Epsilonproteobacteria</taxon>
        <taxon>Campylobacterales</taxon>
        <taxon>Helicobacteraceae</taxon>
        <taxon>Helicobacter</taxon>
    </lineage>
</organism>
<dbReference type="InterPro" id="IPR020590">
    <property type="entry name" value="Guanylate_kinase_CS"/>
</dbReference>
<dbReference type="PANTHER" id="PTHR23117:SF13">
    <property type="entry name" value="GUANYLATE KINASE"/>
    <property type="match status" value="1"/>
</dbReference>
<evidence type="ECO:0000256" key="7">
    <source>
        <dbReference type="ARBA" id="ARBA00022840"/>
    </source>
</evidence>
<evidence type="ECO:0000256" key="8">
    <source>
        <dbReference type="ARBA" id="ARBA00030128"/>
    </source>
</evidence>
<dbReference type="PANTHER" id="PTHR23117">
    <property type="entry name" value="GUANYLATE KINASE-RELATED"/>
    <property type="match status" value="1"/>
</dbReference>
<evidence type="ECO:0000256" key="4">
    <source>
        <dbReference type="ARBA" id="ARBA00022679"/>
    </source>
</evidence>
<reference evidence="11 12" key="3">
    <citation type="submission" date="2019-07" db="EMBL/GenBank/DDBJ databases">
        <authorList>
            <person name="Papic B."/>
        </authorList>
    </citation>
    <scope>NUCLEOTIDE SEQUENCE [LARGE SCALE GENOMIC DNA]</scope>
    <source>
        <strain evidence="11 12">L8b</strain>
    </source>
</reference>
<proteinExistence type="inferred from homology"/>
<dbReference type="InterPro" id="IPR027417">
    <property type="entry name" value="P-loop_NTPase"/>
</dbReference>